<feature type="region of interest" description="Disordered" evidence="1">
    <location>
        <begin position="105"/>
        <end position="130"/>
    </location>
</feature>
<evidence type="ECO:0000256" key="1">
    <source>
        <dbReference type="SAM" id="MobiDB-lite"/>
    </source>
</evidence>
<evidence type="ECO:0000313" key="2">
    <source>
        <dbReference type="EMBL" id="TGO24312.1"/>
    </source>
</evidence>
<reference evidence="2 3" key="1">
    <citation type="submission" date="2017-12" db="EMBL/GenBank/DDBJ databases">
        <title>Comparative genomics of Botrytis spp.</title>
        <authorList>
            <person name="Valero-Jimenez C.A."/>
            <person name="Tapia P."/>
            <person name="Veloso J."/>
            <person name="Silva-Moreno E."/>
            <person name="Staats M."/>
            <person name="Valdes J.H."/>
            <person name="Van Kan J.A.L."/>
        </authorList>
    </citation>
    <scope>NUCLEOTIDE SEQUENCE [LARGE SCALE GENOMIC DNA]</scope>
    <source>
        <strain evidence="2 3">Bp0003</strain>
    </source>
</reference>
<keyword evidence="3" id="KW-1185">Reference proteome</keyword>
<gene>
    <name evidence="2" type="ORF">BPAE_0106g00170</name>
</gene>
<feature type="compositionally biased region" description="Acidic residues" evidence="1">
    <location>
        <begin position="62"/>
        <end position="73"/>
    </location>
</feature>
<dbReference type="Proteomes" id="UP000297910">
    <property type="component" value="Unassembled WGS sequence"/>
</dbReference>
<comment type="caution">
    <text evidence="2">The sequence shown here is derived from an EMBL/GenBank/DDBJ whole genome shotgun (WGS) entry which is preliminary data.</text>
</comment>
<name>A0A4Z1FNE0_9HELO</name>
<evidence type="ECO:0000313" key="3">
    <source>
        <dbReference type="Proteomes" id="UP000297910"/>
    </source>
</evidence>
<sequence>MDLSKAPKTKPISAKKAARYKKIFDDPQKMKEIFEQCEVSSRWVQGLKVDDQASQCTKPDGNADEEEDNDDEEEELVASKYFKKGIVMKTKEQEKKIEDFEVGDARGGIGAPDQEYHNQKHSDHRARNQPYGSMMKKTEHYQFAVPDMSPEHVIEVDNQK</sequence>
<protein>
    <submittedName>
        <fullName evidence="2">Uncharacterized protein</fullName>
    </submittedName>
</protein>
<organism evidence="2 3">
    <name type="scientific">Botrytis paeoniae</name>
    <dbReference type="NCBI Taxonomy" id="278948"/>
    <lineage>
        <taxon>Eukaryota</taxon>
        <taxon>Fungi</taxon>
        <taxon>Dikarya</taxon>
        <taxon>Ascomycota</taxon>
        <taxon>Pezizomycotina</taxon>
        <taxon>Leotiomycetes</taxon>
        <taxon>Helotiales</taxon>
        <taxon>Sclerotiniaceae</taxon>
        <taxon>Botrytis</taxon>
    </lineage>
</organism>
<accession>A0A4Z1FNE0</accession>
<feature type="region of interest" description="Disordered" evidence="1">
    <location>
        <begin position="49"/>
        <end position="73"/>
    </location>
</feature>
<dbReference type="AlphaFoldDB" id="A0A4Z1FNE0"/>
<dbReference type="EMBL" id="PQXI01000106">
    <property type="protein sequence ID" value="TGO24312.1"/>
    <property type="molecule type" value="Genomic_DNA"/>
</dbReference>
<proteinExistence type="predicted"/>